<protein>
    <recommendedName>
        <fullName evidence="8">GH16 domain-containing protein</fullName>
    </recommendedName>
</protein>
<organism evidence="9 10">
    <name type="scientific">Coprinopsis marcescibilis</name>
    <name type="common">Agaric fungus</name>
    <name type="synonym">Psathyrella marcescibilis</name>
    <dbReference type="NCBI Taxonomy" id="230819"/>
    <lineage>
        <taxon>Eukaryota</taxon>
        <taxon>Fungi</taxon>
        <taxon>Dikarya</taxon>
        <taxon>Basidiomycota</taxon>
        <taxon>Agaricomycotina</taxon>
        <taxon>Agaricomycetes</taxon>
        <taxon>Agaricomycetidae</taxon>
        <taxon>Agaricales</taxon>
        <taxon>Agaricineae</taxon>
        <taxon>Psathyrellaceae</taxon>
        <taxon>Coprinopsis</taxon>
    </lineage>
</organism>
<dbReference type="STRING" id="230819.A0A5C3KQG2"/>
<feature type="region of interest" description="Disordered" evidence="6">
    <location>
        <begin position="585"/>
        <end position="767"/>
    </location>
</feature>
<dbReference type="InterPro" id="IPR050546">
    <property type="entry name" value="Glycosyl_Hydrlase_16"/>
</dbReference>
<dbReference type="GO" id="GO:0004553">
    <property type="term" value="F:hydrolase activity, hydrolyzing O-glycosyl compounds"/>
    <property type="evidence" value="ECO:0007669"/>
    <property type="project" value="InterPro"/>
</dbReference>
<dbReference type="GO" id="GO:0005819">
    <property type="term" value="C:spindle"/>
    <property type="evidence" value="ECO:0007669"/>
    <property type="project" value="UniProtKB-SubCell"/>
</dbReference>
<dbReference type="InterPro" id="IPR013320">
    <property type="entry name" value="ConA-like_dom_sf"/>
</dbReference>
<dbReference type="InterPro" id="IPR024395">
    <property type="entry name" value="CLASP_N_dom"/>
</dbReference>
<feature type="compositionally biased region" description="Polar residues" evidence="6">
    <location>
        <begin position="677"/>
        <end position="698"/>
    </location>
</feature>
<dbReference type="InterPro" id="IPR000757">
    <property type="entry name" value="Beta-glucanase-like"/>
</dbReference>
<evidence type="ECO:0000259" key="8">
    <source>
        <dbReference type="PROSITE" id="PS51762"/>
    </source>
</evidence>
<comment type="similarity">
    <text evidence="2">Belongs to the CLASP family.</text>
</comment>
<dbReference type="AlphaFoldDB" id="A0A5C3KQG2"/>
<dbReference type="InterPro" id="IPR034085">
    <property type="entry name" value="TOG"/>
</dbReference>
<accession>A0A5C3KQG2</accession>
<dbReference type="SMART" id="SM01349">
    <property type="entry name" value="TOG"/>
    <property type="match status" value="1"/>
</dbReference>
<dbReference type="PROSITE" id="PS51762">
    <property type="entry name" value="GH16_2"/>
    <property type="match status" value="1"/>
</dbReference>
<dbReference type="Gene3D" id="2.60.120.200">
    <property type="match status" value="1"/>
</dbReference>
<keyword evidence="10" id="KW-1185">Reference proteome</keyword>
<dbReference type="GO" id="GO:0009251">
    <property type="term" value="P:glucan catabolic process"/>
    <property type="evidence" value="ECO:0007669"/>
    <property type="project" value="TreeGrafter"/>
</dbReference>
<proteinExistence type="inferred from homology"/>
<evidence type="ECO:0000256" key="3">
    <source>
        <dbReference type="ARBA" id="ARBA00022618"/>
    </source>
</evidence>
<dbReference type="PANTHER" id="PTHR10963">
    <property type="entry name" value="GLYCOSYL HYDROLASE-RELATED"/>
    <property type="match status" value="1"/>
</dbReference>
<evidence type="ECO:0000256" key="5">
    <source>
        <dbReference type="ARBA" id="ARBA00022776"/>
    </source>
</evidence>
<feature type="compositionally biased region" description="Polar residues" evidence="6">
    <location>
        <begin position="739"/>
        <end position="756"/>
    </location>
</feature>
<evidence type="ECO:0000256" key="1">
    <source>
        <dbReference type="ARBA" id="ARBA00004186"/>
    </source>
</evidence>
<dbReference type="Pfam" id="PF26113">
    <property type="entry name" value="GH16_XgeA"/>
    <property type="match status" value="1"/>
</dbReference>
<keyword evidence="3" id="KW-0132">Cell division</keyword>
<keyword evidence="4" id="KW-0493">Microtubule</keyword>
<evidence type="ECO:0000256" key="4">
    <source>
        <dbReference type="ARBA" id="ARBA00022701"/>
    </source>
</evidence>
<sequence length="1017" mass="111237">MAPAIFFGFIIYHSLAALSFITAVAGEIYQLKESFKGYDFFDSWTWETFQDPTHGRVNYVDQETAIKHGLSYVEDDRFVMRANHWDTVIDPLSRGRDSVRIRSTAVYSESLLLLDLLHMPEGCGTWPAWWTLSKAGPWPIGGEIDILEEHHLIETPGVNLNDQNAATLHTSGGCEMTAQLRKQGGKVSSTNCDVAENGNQGCGTTFSKPSSYGSDFNREGGGWYVMQRSEQWGINIWFWSRNDASVPAAVKYHSGDLEVTDEWGVPEASFTFESCPYGDHFDGHQMIFDLTFCGDWAGSTFSAAGCGVTTCDDYVNNNPAAFVNAFWEINKIVVLITRTKVKIGAQHSVQDSFQRLSETVKGHLTLPDTEDNWERISKAITTLTKACQSQAYLDAGDIVQGIRPYHAAIANAMNSERTRLCLAALDLVEAVATECGVQFEPLVSVFLPALVALCGRTNKVITNRTRSCITYIVESTQLASVLPYFTQQMGEKSITIRLVAVESVLACMKCCNPPDLERESRASEIEAIIRKAAKDANADVRKRGRDIFEAYKILLPQRVEKFTAPLTPTMRKYLDIKARDTGRPAMLSRVKSLPSLKVLPEPSSSKPTVKHGRTPSVTSTQATKESSRPPSRTHQPTLRTQPPSKSDQRHAQPRKLVSQSGAAGPSRVIARPASVEPRQTVSRPQRTLPSVTQRQRTLSRPPVPSTSQSTSTVGPRRVPLPPTADQSKPPAAEKPPTSRPNSQQSRRIPVKSSESYSGVAPAHRIPKMDVKSTSTLLPPKPVIPKVRAGLTQPTLSQMAKQRTTMARKLAPAGIPKPTAKLATKLASKAPTAAVLRDGGPKSNAAAISSVKKENPQYAQPTQDVEIVSEGLAEVVEEVVEEGALLSVPAEVEGQPQSISCEHDEERVPTPTIMIRNKSPEPMPPASHTPSQEEDIPLPSVEVTAAAERIPFTPQNHNNLGVGWNTHDAKTPISALLSSIQQGFEFSPGSPLSPPHGYQNGRQMEALSLGHFLQSNVA</sequence>
<evidence type="ECO:0000256" key="7">
    <source>
        <dbReference type="SAM" id="SignalP"/>
    </source>
</evidence>
<dbReference type="SUPFAM" id="SSF48371">
    <property type="entry name" value="ARM repeat"/>
    <property type="match status" value="1"/>
</dbReference>
<keyword evidence="7" id="KW-0732">Signal</keyword>
<dbReference type="InterPro" id="IPR016024">
    <property type="entry name" value="ARM-type_fold"/>
</dbReference>
<dbReference type="SUPFAM" id="SSF49899">
    <property type="entry name" value="Concanavalin A-like lectins/glucanases"/>
    <property type="match status" value="1"/>
</dbReference>
<feature type="chain" id="PRO_5022905801" description="GH16 domain-containing protein" evidence="7">
    <location>
        <begin position="27"/>
        <end position="1017"/>
    </location>
</feature>
<evidence type="ECO:0000256" key="2">
    <source>
        <dbReference type="ARBA" id="ARBA00009549"/>
    </source>
</evidence>
<evidence type="ECO:0000256" key="6">
    <source>
        <dbReference type="SAM" id="MobiDB-lite"/>
    </source>
</evidence>
<dbReference type="CDD" id="cd02181">
    <property type="entry name" value="GH16_fungal_Lam16A_glucanase"/>
    <property type="match status" value="1"/>
</dbReference>
<dbReference type="GO" id="GO:0051301">
    <property type="term" value="P:cell division"/>
    <property type="evidence" value="ECO:0007669"/>
    <property type="project" value="UniProtKB-KW"/>
</dbReference>
<name>A0A5C3KQG2_COPMA</name>
<dbReference type="Gene3D" id="1.25.10.10">
    <property type="entry name" value="Leucine-rich Repeat Variant"/>
    <property type="match status" value="1"/>
</dbReference>
<gene>
    <name evidence="9" type="ORF">FA15DRAFT_657432</name>
</gene>
<dbReference type="EMBL" id="ML210237">
    <property type="protein sequence ID" value="TFK22596.1"/>
    <property type="molecule type" value="Genomic_DNA"/>
</dbReference>
<feature type="signal peptide" evidence="7">
    <location>
        <begin position="1"/>
        <end position="26"/>
    </location>
</feature>
<dbReference type="Pfam" id="PF12348">
    <property type="entry name" value="CLASP_N"/>
    <property type="match status" value="1"/>
</dbReference>
<evidence type="ECO:0000313" key="9">
    <source>
        <dbReference type="EMBL" id="TFK22596.1"/>
    </source>
</evidence>
<keyword evidence="5" id="KW-0131">Cell cycle</keyword>
<reference evidence="9 10" key="1">
    <citation type="journal article" date="2019" name="Nat. Ecol. Evol.">
        <title>Megaphylogeny resolves global patterns of mushroom evolution.</title>
        <authorList>
            <person name="Varga T."/>
            <person name="Krizsan K."/>
            <person name="Foldi C."/>
            <person name="Dima B."/>
            <person name="Sanchez-Garcia M."/>
            <person name="Sanchez-Ramirez S."/>
            <person name="Szollosi G.J."/>
            <person name="Szarkandi J.G."/>
            <person name="Papp V."/>
            <person name="Albert L."/>
            <person name="Andreopoulos W."/>
            <person name="Angelini C."/>
            <person name="Antonin V."/>
            <person name="Barry K.W."/>
            <person name="Bougher N.L."/>
            <person name="Buchanan P."/>
            <person name="Buyck B."/>
            <person name="Bense V."/>
            <person name="Catcheside P."/>
            <person name="Chovatia M."/>
            <person name="Cooper J."/>
            <person name="Damon W."/>
            <person name="Desjardin D."/>
            <person name="Finy P."/>
            <person name="Geml J."/>
            <person name="Haridas S."/>
            <person name="Hughes K."/>
            <person name="Justo A."/>
            <person name="Karasinski D."/>
            <person name="Kautmanova I."/>
            <person name="Kiss B."/>
            <person name="Kocsube S."/>
            <person name="Kotiranta H."/>
            <person name="LaButti K.M."/>
            <person name="Lechner B.E."/>
            <person name="Liimatainen K."/>
            <person name="Lipzen A."/>
            <person name="Lukacs Z."/>
            <person name="Mihaltcheva S."/>
            <person name="Morgado L.N."/>
            <person name="Niskanen T."/>
            <person name="Noordeloos M.E."/>
            <person name="Ohm R.A."/>
            <person name="Ortiz-Santana B."/>
            <person name="Ovrebo C."/>
            <person name="Racz N."/>
            <person name="Riley R."/>
            <person name="Savchenko A."/>
            <person name="Shiryaev A."/>
            <person name="Soop K."/>
            <person name="Spirin V."/>
            <person name="Szebenyi C."/>
            <person name="Tomsovsky M."/>
            <person name="Tulloss R.E."/>
            <person name="Uehling J."/>
            <person name="Grigoriev I.V."/>
            <person name="Vagvolgyi C."/>
            <person name="Papp T."/>
            <person name="Martin F.M."/>
            <person name="Miettinen O."/>
            <person name="Hibbett D.S."/>
            <person name="Nagy L.G."/>
        </authorList>
    </citation>
    <scope>NUCLEOTIDE SEQUENCE [LARGE SCALE GENOMIC DNA]</scope>
    <source>
        <strain evidence="9 10">CBS 121175</strain>
    </source>
</reference>
<feature type="region of interest" description="Disordered" evidence="6">
    <location>
        <begin position="914"/>
        <end position="933"/>
    </location>
</feature>
<evidence type="ECO:0000313" key="10">
    <source>
        <dbReference type="Proteomes" id="UP000307440"/>
    </source>
</evidence>
<dbReference type="OrthoDB" id="46159at2759"/>
<dbReference type="PANTHER" id="PTHR10963:SF24">
    <property type="entry name" value="GLYCOSIDASE C21B10.07-RELATED"/>
    <property type="match status" value="1"/>
</dbReference>
<keyword evidence="5" id="KW-0498">Mitosis</keyword>
<feature type="compositionally biased region" description="Polar residues" evidence="6">
    <location>
        <begin position="615"/>
        <end position="645"/>
    </location>
</feature>
<dbReference type="InterPro" id="IPR011989">
    <property type="entry name" value="ARM-like"/>
</dbReference>
<dbReference type="Proteomes" id="UP000307440">
    <property type="component" value="Unassembled WGS sequence"/>
</dbReference>
<dbReference type="GO" id="GO:0005874">
    <property type="term" value="C:microtubule"/>
    <property type="evidence" value="ECO:0007669"/>
    <property type="project" value="UniProtKB-KW"/>
</dbReference>
<comment type="subcellular location">
    <subcellularLocation>
        <location evidence="1">Cytoplasm</location>
        <location evidence="1">Cytoskeleton</location>
        <location evidence="1">Spindle</location>
    </subcellularLocation>
</comment>
<feature type="domain" description="GH16" evidence="8">
    <location>
        <begin position="42"/>
        <end position="305"/>
    </location>
</feature>